<feature type="transmembrane region" description="Helical" evidence="1">
    <location>
        <begin position="395"/>
        <end position="415"/>
    </location>
</feature>
<evidence type="ECO:0000313" key="3">
    <source>
        <dbReference type="Proteomes" id="UP000652761"/>
    </source>
</evidence>
<feature type="transmembrane region" description="Helical" evidence="1">
    <location>
        <begin position="167"/>
        <end position="191"/>
    </location>
</feature>
<keyword evidence="1" id="KW-1133">Transmembrane helix</keyword>
<dbReference type="EMBL" id="NMUH01005887">
    <property type="protein sequence ID" value="MQM13931.1"/>
    <property type="molecule type" value="Genomic_DNA"/>
</dbReference>
<gene>
    <name evidence="2" type="ORF">Taro_046859</name>
</gene>
<accession>A0A843X4P5</accession>
<organism evidence="2 3">
    <name type="scientific">Colocasia esculenta</name>
    <name type="common">Wild taro</name>
    <name type="synonym">Arum esculentum</name>
    <dbReference type="NCBI Taxonomy" id="4460"/>
    <lineage>
        <taxon>Eukaryota</taxon>
        <taxon>Viridiplantae</taxon>
        <taxon>Streptophyta</taxon>
        <taxon>Embryophyta</taxon>
        <taxon>Tracheophyta</taxon>
        <taxon>Spermatophyta</taxon>
        <taxon>Magnoliopsida</taxon>
        <taxon>Liliopsida</taxon>
        <taxon>Araceae</taxon>
        <taxon>Aroideae</taxon>
        <taxon>Colocasieae</taxon>
        <taxon>Colocasia</taxon>
    </lineage>
</organism>
<keyword evidence="1" id="KW-0812">Transmembrane</keyword>
<keyword evidence="3" id="KW-1185">Reference proteome</keyword>
<feature type="transmembrane region" description="Helical" evidence="1">
    <location>
        <begin position="306"/>
        <end position="335"/>
    </location>
</feature>
<evidence type="ECO:0000256" key="1">
    <source>
        <dbReference type="SAM" id="Phobius"/>
    </source>
</evidence>
<comment type="caution">
    <text evidence="2">The sequence shown here is derived from an EMBL/GenBank/DDBJ whole genome shotgun (WGS) entry which is preliminary data.</text>
</comment>
<feature type="transmembrane region" description="Helical" evidence="1">
    <location>
        <begin position="427"/>
        <end position="446"/>
    </location>
</feature>
<feature type="transmembrane region" description="Helical" evidence="1">
    <location>
        <begin position="276"/>
        <end position="299"/>
    </location>
</feature>
<name>A0A843X4P5_COLES</name>
<proteinExistence type="predicted"/>
<feature type="transmembrane region" description="Helical" evidence="1">
    <location>
        <begin position="211"/>
        <end position="242"/>
    </location>
</feature>
<sequence>MVSRWARRARQHLACLGCFRGLDWHVDVCPKAGGQACGETFLLTWLLGVSRGDTWLFLPYLVEVWDVGACVVRLGSHVVAPVFCELLCLGGCVPRVASALCLTPLVLRESFPAALAGKGLVIPTEPCSRGSPPYSLQVASFPVGFKCELQESVVVVSGCACCERGCWFAHAAVGFVVSLRILWSALCWLVVNSGEVLPEFFSVGSGGKWFAIVLSGVLVVLVEALSGPACVASAVLLAIVFLSDGLCCWPFGLCVLVKVLPRIAPLLILAKVLPRSAWTALSAFGGGVVPLTVCLAVVLARLSPCFIFLFLGCASGTSCVPMVGWFASLLVLYVLSQMVVWSLPLSCLEVELVAPLVRIWQRAMCLVCALEAPIAIGHVALSTCGESLPVGFESFQATGFGASVACSALFGLRLLAGGFLQPYRWYARLWSWLVPTLSPVCVWRVYYQLFIDSPLCVALASLEADGGVSCRFVW</sequence>
<keyword evidence="1" id="KW-0472">Membrane</keyword>
<reference evidence="2" key="1">
    <citation type="submission" date="2017-07" db="EMBL/GenBank/DDBJ databases">
        <title>Taro Niue Genome Assembly and Annotation.</title>
        <authorList>
            <person name="Atibalentja N."/>
            <person name="Keating K."/>
            <person name="Fields C.J."/>
        </authorList>
    </citation>
    <scope>NUCLEOTIDE SEQUENCE</scope>
    <source>
        <strain evidence="2">Niue_2</strain>
        <tissue evidence="2">Leaf</tissue>
    </source>
</reference>
<dbReference type="AlphaFoldDB" id="A0A843X4P5"/>
<dbReference type="Proteomes" id="UP000652761">
    <property type="component" value="Unassembled WGS sequence"/>
</dbReference>
<protein>
    <submittedName>
        <fullName evidence="2">Uncharacterized protein</fullName>
    </submittedName>
</protein>
<evidence type="ECO:0000313" key="2">
    <source>
        <dbReference type="EMBL" id="MQM13931.1"/>
    </source>
</evidence>